<dbReference type="PRINTS" id="PR00412">
    <property type="entry name" value="EPOXHYDRLASE"/>
</dbReference>
<dbReference type="RefSeq" id="WP_007001201.1">
    <property type="nucleotide sequence ID" value="NZ_JH992955.1"/>
</dbReference>
<proteinExistence type="predicted"/>
<dbReference type="eggNOG" id="COG2267">
    <property type="taxonomic scope" value="Bacteria"/>
</dbReference>
<keyword evidence="1" id="KW-0378">Hydrolase</keyword>
<sequence length="320" mass="34885">MTTTVDNSCVWLPGPWEHRFVTANGTQFHLAHAGQFRADRPLVLLVHGYPEYWWAWRHQIEKIAQAGFEVAAVDMRGAGGSDKTTDLVDPKTLAQDLVSLGESLGASSLVIVAHGTSGAAAWGAARLAPHMVRAIMTVSAPHPRSRRGGLRGLRGLRGVRGVSAKHLGWLFAWRGGYPAPKSLQEPEKMREFLTSLSAPQAVDSQEGAAGQAALYTDAMLLPEAANVQAEQMAARLRIFATARGRAWMRALSEPISQPVWAVRGMRDPAQSEHDWSEDATYTNAGWRLVTIPGAGFFVPEEAPDDFTRVVLDFLSVVSRE</sequence>
<dbReference type="PATRIC" id="fig|883066.3.peg.1038"/>
<dbReference type="SUPFAM" id="SSF53474">
    <property type="entry name" value="alpha/beta-Hydrolases"/>
    <property type="match status" value="1"/>
</dbReference>
<dbReference type="Pfam" id="PF00561">
    <property type="entry name" value="Abhydrolase_1"/>
    <property type="match status" value="1"/>
</dbReference>
<dbReference type="HOGENOM" id="CLU_020336_7_3_11"/>
<gene>
    <name evidence="3" type="ORF">HMPREF9233_00995</name>
</gene>
<evidence type="ECO:0000256" key="1">
    <source>
        <dbReference type="ARBA" id="ARBA00022801"/>
    </source>
</evidence>
<dbReference type="Proteomes" id="UP000009888">
    <property type="component" value="Unassembled WGS sequence"/>
</dbReference>
<organism evidence="3 4">
    <name type="scientific">Actinobaculum massiliense ACS-171-V-Col2</name>
    <dbReference type="NCBI Taxonomy" id="883066"/>
    <lineage>
        <taxon>Bacteria</taxon>
        <taxon>Bacillati</taxon>
        <taxon>Actinomycetota</taxon>
        <taxon>Actinomycetes</taxon>
        <taxon>Actinomycetales</taxon>
        <taxon>Actinomycetaceae</taxon>
        <taxon>Actinobaculum</taxon>
    </lineage>
</organism>
<dbReference type="InterPro" id="IPR000639">
    <property type="entry name" value="Epox_hydrolase-like"/>
</dbReference>
<dbReference type="InterPro" id="IPR000073">
    <property type="entry name" value="AB_hydrolase_1"/>
</dbReference>
<feature type="domain" description="AB hydrolase-1" evidence="2">
    <location>
        <begin position="41"/>
        <end position="142"/>
    </location>
</feature>
<reference evidence="3 4" key="1">
    <citation type="submission" date="2012-09" db="EMBL/GenBank/DDBJ databases">
        <title>The Genome Sequence of Actinobaculum massiliae ACS-171-V-COL2.</title>
        <authorList>
            <consortium name="The Broad Institute Genome Sequencing Platform"/>
            <person name="Earl A."/>
            <person name="Ward D."/>
            <person name="Feldgarden M."/>
            <person name="Gevers D."/>
            <person name="Saerens B."/>
            <person name="Vaneechoutte M."/>
            <person name="Walker B."/>
            <person name="Young S.K."/>
            <person name="Zeng Q."/>
            <person name="Gargeya S."/>
            <person name="Fitzgerald M."/>
            <person name="Haas B."/>
            <person name="Abouelleil A."/>
            <person name="Alvarado L."/>
            <person name="Arachchi H.M."/>
            <person name="Berlin A."/>
            <person name="Chapman S.B."/>
            <person name="Goldberg J."/>
            <person name="Griggs A."/>
            <person name="Gujja S."/>
            <person name="Hansen M."/>
            <person name="Howarth C."/>
            <person name="Imamovic A."/>
            <person name="Larimer J."/>
            <person name="McCowen C."/>
            <person name="Montmayeur A."/>
            <person name="Murphy C."/>
            <person name="Neiman D."/>
            <person name="Pearson M."/>
            <person name="Priest M."/>
            <person name="Roberts A."/>
            <person name="Saif S."/>
            <person name="Shea T."/>
            <person name="Sisk P."/>
            <person name="Sykes S."/>
            <person name="Wortman J."/>
            <person name="Nusbaum C."/>
            <person name="Birren B."/>
        </authorList>
    </citation>
    <scope>NUCLEOTIDE SEQUENCE [LARGE SCALE GENOMIC DNA]</scope>
    <source>
        <strain evidence="4">ACS-171-V-Col2</strain>
    </source>
</reference>
<evidence type="ECO:0000313" key="3">
    <source>
        <dbReference type="EMBL" id="EKU95234.1"/>
    </source>
</evidence>
<accession>K9EDA5</accession>
<dbReference type="PANTHER" id="PTHR43329">
    <property type="entry name" value="EPOXIDE HYDROLASE"/>
    <property type="match status" value="1"/>
</dbReference>
<dbReference type="GO" id="GO:0016787">
    <property type="term" value="F:hydrolase activity"/>
    <property type="evidence" value="ECO:0007669"/>
    <property type="project" value="UniProtKB-KW"/>
</dbReference>
<evidence type="ECO:0000313" key="4">
    <source>
        <dbReference type="Proteomes" id="UP000009888"/>
    </source>
</evidence>
<protein>
    <recommendedName>
        <fullName evidence="2">AB hydrolase-1 domain-containing protein</fullName>
    </recommendedName>
</protein>
<dbReference type="AlphaFoldDB" id="K9EDA5"/>
<dbReference type="InterPro" id="IPR029058">
    <property type="entry name" value="AB_hydrolase_fold"/>
</dbReference>
<dbReference type="Gene3D" id="3.40.50.1820">
    <property type="entry name" value="alpha/beta hydrolase"/>
    <property type="match status" value="1"/>
</dbReference>
<dbReference type="EMBL" id="AGWL01000005">
    <property type="protein sequence ID" value="EKU95234.1"/>
    <property type="molecule type" value="Genomic_DNA"/>
</dbReference>
<keyword evidence="4" id="KW-1185">Reference proteome</keyword>
<comment type="caution">
    <text evidence="3">The sequence shown here is derived from an EMBL/GenBank/DDBJ whole genome shotgun (WGS) entry which is preliminary data.</text>
</comment>
<name>K9EDA5_9ACTO</name>
<dbReference type="STRING" id="202789.GCA_001457435_01125"/>
<evidence type="ECO:0000259" key="2">
    <source>
        <dbReference type="Pfam" id="PF00561"/>
    </source>
</evidence>